<organism evidence="2">
    <name type="scientific">hydrothermal vent metagenome</name>
    <dbReference type="NCBI Taxonomy" id="652676"/>
    <lineage>
        <taxon>unclassified sequences</taxon>
        <taxon>metagenomes</taxon>
        <taxon>ecological metagenomes</taxon>
    </lineage>
</organism>
<dbReference type="InterPro" id="IPR038404">
    <property type="entry name" value="TRAP_DctP_sf"/>
</dbReference>
<gene>
    <name evidence="2" type="ORF">MNBD_GAMMA24-1847</name>
</gene>
<evidence type="ECO:0000256" key="1">
    <source>
        <dbReference type="ARBA" id="ARBA00022729"/>
    </source>
</evidence>
<dbReference type="AlphaFoldDB" id="A0A3B1C6G2"/>
<sequence>MVLIRPSLLILLLALSFNSVARDRWVFKFATLIPPDTAWMKEIDRWAAEVARESQGRLKFKIYPGGIMGDEPDVLRKIRSRQLQGAFFTGYGIGHIYSPARVLEMPFLFKNTDESDYVRDRLMPEIERGFRKHGFELLGWPELGFIHFFSKYPIRSLAELKTRHIWLWQGDPMGEAFVKVAGVAPIPLSIMDVYMQLSAKHGSIDTVYNSPFGALALQWYTKLKYATNISMTNGIGSLVVSNRFFNSLPPDLQALLKRTGKITGQHITAIERRDNQESIAQLKQSGIKFMWDWNEKEFKELLSLRDQAAKIMADSGYIPHEYFARTRKMLEAFRARKAASGTP</sequence>
<dbReference type="InterPro" id="IPR018389">
    <property type="entry name" value="DctP_fam"/>
</dbReference>
<dbReference type="NCBIfam" id="NF037995">
    <property type="entry name" value="TRAP_S1"/>
    <property type="match status" value="1"/>
</dbReference>
<dbReference type="Gene3D" id="3.40.190.170">
    <property type="entry name" value="Bacterial extracellular solute-binding protein, family 7"/>
    <property type="match status" value="1"/>
</dbReference>
<dbReference type="PANTHER" id="PTHR33376:SF5">
    <property type="entry name" value="EXTRACYTOPLASMIC SOLUTE RECEPTOR PROTEIN"/>
    <property type="match status" value="1"/>
</dbReference>
<reference evidence="2" key="1">
    <citation type="submission" date="2018-06" db="EMBL/GenBank/DDBJ databases">
        <authorList>
            <person name="Zhirakovskaya E."/>
        </authorList>
    </citation>
    <scope>NUCLEOTIDE SEQUENCE</scope>
</reference>
<evidence type="ECO:0000313" key="2">
    <source>
        <dbReference type="EMBL" id="VAX12487.1"/>
    </source>
</evidence>
<dbReference type="PANTHER" id="PTHR33376">
    <property type="match status" value="1"/>
</dbReference>
<dbReference type="EMBL" id="UOFZ01000043">
    <property type="protein sequence ID" value="VAX12487.1"/>
    <property type="molecule type" value="Genomic_DNA"/>
</dbReference>
<dbReference type="Pfam" id="PF03480">
    <property type="entry name" value="DctP"/>
    <property type="match status" value="1"/>
</dbReference>
<dbReference type="GO" id="GO:0055085">
    <property type="term" value="P:transmembrane transport"/>
    <property type="evidence" value="ECO:0007669"/>
    <property type="project" value="InterPro"/>
</dbReference>
<name>A0A3B1C6G2_9ZZZZ</name>
<keyword evidence="1" id="KW-0732">Signal</keyword>
<proteinExistence type="predicted"/>
<protein>
    <submittedName>
        <fullName evidence="2">TRAP-type C4-dicarboxylate transport system, periplasmic component</fullName>
    </submittedName>
</protein>
<dbReference type="CDD" id="cd13670">
    <property type="entry name" value="PBP2_TRAP_Tp0957_like"/>
    <property type="match status" value="1"/>
</dbReference>
<accession>A0A3B1C6G2</accession>